<keyword evidence="15 19" id="KW-0472">Membrane</keyword>
<evidence type="ECO:0000256" key="16">
    <source>
        <dbReference type="ARBA" id="ARBA00023209"/>
    </source>
</evidence>
<evidence type="ECO:0000256" key="9">
    <source>
        <dbReference type="ARBA" id="ARBA00022516"/>
    </source>
</evidence>
<dbReference type="GO" id="GO:0016024">
    <property type="term" value="P:CDP-diacylglycerol biosynthetic process"/>
    <property type="evidence" value="ECO:0007669"/>
    <property type="project" value="UniProtKB-UniPathway"/>
</dbReference>
<dbReference type="UniPathway" id="UPA00557">
    <property type="reaction ID" value="UER00614"/>
</dbReference>
<evidence type="ECO:0000256" key="4">
    <source>
        <dbReference type="ARBA" id="ARBA00005189"/>
    </source>
</evidence>
<evidence type="ECO:0000256" key="2">
    <source>
        <dbReference type="ARBA" id="ARBA00004651"/>
    </source>
</evidence>
<dbReference type="EC" id="2.7.7.41" evidence="6 18"/>
<evidence type="ECO:0000313" key="20">
    <source>
        <dbReference type="EMBL" id="QOQ87740.1"/>
    </source>
</evidence>
<organism evidence="20 21">
    <name type="scientific">Campylobacter corcagiensis</name>
    <dbReference type="NCBI Taxonomy" id="1448857"/>
    <lineage>
        <taxon>Bacteria</taxon>
        <taxon>Pseudomonadati</taxon>
        <taxon>Campylobacterota</taxon>
        <taxon>Epsilonproteobacteria</taxon>
        <taxon>Campylobacterales</taxon>
        <taxon>Campylobacteraceae</taxon>
        <taxon>Campylobacter</taxon>
    </lineage>
</organism>
<evidence type="ECO:0000313" key="21">
    <source>
        <dbReference type="Proteomes" id="UP000594749"/>
    </source>
</evidence>
<dbReference type="EMBL" id="CP063078">
    <property type="protein sequence ID" value="QOQ87740.1"/>
    <property type="molecule type" value="Genomic_DNA"/>
</dbReference>
<evidence type="ECO:0000256" key="3">
    <source>
        <dbReference type="ARBA" id="ARBA00005119"/>
    </source>
</evidence>
<protein>
    <recommendedName>
        <fullName evidence="7 18">Phosphatidate cytidylyltransferase</fullName>
        <ecNumber evidence="6 18">2.7.7.41</ecNumber>
    </recommendedName>
</protein>
<gene>
    <name evidence="20" type="ORF">IMC76_02710</name>
</gene>
<dbReference type="InterPro" id="IPR000374">
    <property type="entry name" value="PC_trans"/>
</dbReference>
<evidence type="ECO:0000256" key="18">
    <source>
        <dbReference type="RuleBase" id="RU003938"/>
    </source>
</evidence>
<dbReference type="GO" id="GO:0004605">
    <property type="term" value="F:phosphatidate cytidylyltransferase activity"/>
    <property type="evidence" value="ECO:0007669"/>
    <property type="project" value="UniProtKB-EC"/>
</dbReference>
<evidence type="ECO:0000256" key="14">
    <source>
        <dbReference type="ARBA" id="ARBA00023098"/>
    </source>
</evidence>
<keyword evidence="21" id="KW-1185">Reference proteome</keyword>
<keyword evidence="10 18" id="KW-0808">Transferase</keyword>
<evidence type="ECO:0000256" key="1">
    <source>
        <dbReference type="ARBA" id="ARBA00001698"/>
    </source>
</evidence>
<dbReference type="OrthoDB" id="9799199at2"/>
<sequence>MKTRIKTAGILIAALLVLAWLDFYILNLAIFVVALVIAMVEAFKLYGIKENDLAIVGGFLFVVAAILCGSFSGYYKFIIFTLLLATSIVVLKNSENLDPIKVTLYPFAPLLVMWAIYDSLGMIYLVYLIVIVAVMDSGAYFVGKFLGSHTFTTTSPNKTIEGVIGGFVATFFIAGVFYSLFLKDGVIGCPFLSTMFIALASFFGDLFESYLKRKAGVKDSGDIFPGHGGMLDRLDSYLFASIAMSMVVAW</sequence>
<evidence type="ECO:0000256" key="6">
    <source>
        <dbReference type="ARBA" id="ARBA00012487"/>
    </source>
</evidence>
<comment type="pathway">
    <text evidence="3 18">Phospholipid metabolism; CDP-diacylglycerol biosynthesis; CDP-diacylglycerol from sn-glycerol 3-phosphate: step 3/3.</text>
</comment>
<feature type="transmembrane region" description="Helical" evidence="19">
    <location>
        <begin position="123"/>
        <end position="142"/>
    </location>
</feature>
<feature type="transmembrane region" description="Helical" evidence="19">
    <location>
        <begin position="59"/>
        <end position="90"/>
    </location>
</feature>
<dbReference type="GO" id="GO:0005886">
    <property type="term" value="C:plasma membrane"/>
    <property type="evidence" value="ECO:0007669"/>
    <property type="project" value="UniProtKB-SubCell"/>
</dbReference>
<evidence type="ECO:0000256" key="12">
    <source>
        <dbReference type="ARBA" id="ARBA00022695"/>
    </source>
</evidence>
<evidence type="ECO:0000256" key="10">
    <source>
        <dbReference type="ARBA" id="ARBA00022679"/>
    </source>
</evidence>
<comment type="similarity">
    <text evidence="5 18">Belongs to the CDS family.</text>
</comment>
<feature type="transmembrane region" description="Helical" evidence="19">
    <location>
        <begin position="12"/>
        <end position="39"/>
    </location>
</feature>
<keyword evidence="16" id="KW-0594">Phospholipid biosynthesis</keyword>
<dbReference type="PANTHER" id="PTHR46382">
    <property type="entry name" value="PHOSPHATIDATE CYTIDYLYLTRANSFERASE"/>
    <property type="match status" value="1"/>
</dbReference>
<keyword evidence="12 18" id="KW-0548">Nucleotidyltransferase</keyword>
<comment type="catalytic activity">
    <reaction evidence="1 18">
        <text>a 1,2-diacyl-sn-glycero-3-phosphate + CTP + H(+) = a CDP-1,2-diacyl-sn-glycerol + diphosphate</text>
        <dbReference type="Rhea" id="RHEA:16229"/>
        <dbReference type="ChEBI" id="CHEBI:15378"/>
        <dbReference type="ChEBI" id="CHEBI:33019"/>
        <dbReference type="ChEBI" id="CHEBI:37563"/>
        <dbReference type="ChEBI" id="CHEBI:58332"/>
        <dbReference type="ChEBI" id="CHEBI:58608"/>
        <dbReference type="EC" id="2.7.7.41"/>
    </reaction>
</comment>
<evidence type="ECO:0000256" key="15">
    <source>
        <dbReference type="ARBA" id="ARBA00023136"/>
    </source>
</evidence>
<evidence type="ECO:0000256" key="5">
    <source>
        <dbReference type="ARBA" id="ARBA00010185"/>
    </source>
</evidence>
<feature type="transmembrane region" description="Helical" evidence="19">
    <location>
        <begin position="163"/>
        <end position="181"/>
    </location>
</feature>
<keyword evidence="11 18" id="KW-0812">Transmembrane</keyword>
<keyword evidence="14" id="KW-0443">Lipid metabolism</keyword>
<comment type="subcellular location">
    <subcellularLocation>
        <location evidence="2">Cell membrane</location>
        <topology evidence="2">Multi-pass membrane protein</topology>
    </subcellularLocation>
</comment>
<dbReference type="PROSITE" id="PS01315">
    <property type="entry name" value="CDS"/>
    <property type="match status" value="1"/>
</dbReference>
<evidence type="ECO:0000256" key="7">
    <source>
        <dbReference type="ARBA" id="ARBA00019373"/>
    </source>
</evidence>
<comment type="pathway">
    <text evidence="4">Lipid metabolism.</text>
</comment>
<keyword evidence="13 19" id="KW-1133">Transmembrane helix</keyword>
<evidence type="ECO:0000256" key="13">
    <source>
        <dbReference type="ARBA" id="ARBA00022989"/>
    </source>
</evidence>
<keyword evidence="9" id="KW-0444">Lipid biosynthesis</keyword>
<accession>A0A7M1LH19</accession>
<keyword evidence="8" id="KW-1003">Cell membrane</keyword>
<evidence type="ECO:0000256" key="11">
    <source>
        <dbReference type="ARBA" id="ARBA00022692"/>
    </source>
</evidence>
<dbReference type="AlphaFoldDB" id="A0A7M1LH19"/>
<dbReference type="RefSeq" id="WP_025802523.1">
    <property type="nucleotide sequence ID" value="NZ_CP053842.1"/>
</dbReference>
<keyword evidence="17" id="KW-1208">Phospholipid metabolism</keyword>
<evidence type="ECO:0000256" key="19">
    <source>
        <dbReference type="SAM" id="Phobius"/>
    </source>
</evidence>
<evidence type="ECO:0000256" key="8">
    <source>
        <dbReference type="ARBA" id="ARBA00022475"/>
    </source>
</evidence>
<dbReference type="Proteomes" id="UP000594749">
    <property type="component" value="Chromosome"/>
</dbReference>
<feature type="transmembrane region" description="Helical" evidence="19">
    <location>
        <begin position="187"/>
        <end position="207"/>
    </location>
</feature>
<proteinExistence type="inferred from homology"/>
<name>A0A7M1LH19_9BACT</name>
<dbReference type="PANTHER" id="PTHR46382:SF1">
    <property type="entry name" value="PHOSPHATIDATE CYTIDYLYLTRANSFERASE"/>
    <property type="match status" value="1"/>
</dbReference>
<dbReference type="Pfam" id="PF01148">
    <property type="entry name" value="CTP_transf_1"/>
    <property type="match status" value="1"/>
</dbReference>
<evidence type="ECO:0000256" key="17">
    <source>
        <dbReference type="ARBA" id="ARBA00023264"/>
    </source>
</evidence>
<reference evidence="20 21" key="1">
    <citation type="submission" date="2020-10" db="EMBL/GenBank/DDBJ databases">
        <title>Campylobacter and Helicobacter PacBio genomes.</title>
        <authorList>
            <person name="Lane C."/>
        </authorList>
    </citation>
    <scope>NUCLEOTIDE SEQUENCE [LARGE SCALE GENOMIC DNA]</scope>
    <source>
        <strain evidence="20 21">2016D-0077</strain>
    </source>
</reference>